<comment type="caution">
    <text evidence="3">The sequence shown here is derived from an EMBL/GenBank/DDBJ whole genome shotgun (WGS) entry which is preliminary data.</text>
</comment>
<dbReference type="RefSeq" id="WP_190862588.1">
    <property type="nucleotide sequence ID" value="NZ_JACXIY010000017.1"/>
</dbReference>
<dbReference type="SUPFAM" id="SSF51735">
    <property type="entry name" value="NAD(P)-binding Rossmann-fold domains"/>
    <property type="match status" value="1"/>
</dbReference>
<keyword evidence="4" id="KW-1185">Reference proteome</keyword>
<feature type="domain" description="Enoyl reductase (ER)" evidence="2">
    <location>
        <begin position="15"/>
        <end position="332"/>
    </location>
</feature>
<dbReference type="Pfam" id="PF16884">
    <property type="entry name" value="ADH_N_2"/>
    <property type="match status" value="1"/>
</dbReference>
<sequence>MTITRQIVLKSRPMGRPDETNFEFVQTSLPALNQNEVLVKTRYLSLDPYLRNMMNEEEFVGPSFQLGQVFGGLAVGEVIESTSLLFQSGDFVSGAWGWQTFANVDAEPLTKINPDLSPVSTALGVLGISGLTAYFGLTEIGKPKVGETVVISGAAGAVGMLAGQIAKLFGAKVIGIAGSAEKNAYLQNELGFDATINYRMSNAELLAELKKAAPDGVDVYFDNVGGTITDAVLQLINPGARIPISGQIAQYNQTGTEMGPRIGMLLVKNSALMQGFSFTNYSSQFPEALEKLSGWIKEGRLKYKEHIIDGFEHTPKAFSGLFSGENTGKLLVKIPD</sequence>
<reference evidence="3" key="1">
    <citation type="submission" date="2020-09" db="EMBL/GenBank/DDBJ databases">
        <title>A novel bacterium of genus Paenibacillus, isolated from South China Sea.</title>
        <authorList>
            <person name="Huang H."/>
            <person name="Mo K."/>
            <person name="Hu Y."/>
        </authorList>
    </citation>
    <scope>NUCLEOTIDE SEQUENCE</scope>
    <source>
        <strain evidence="3">IB182493</strain>
    </source>
</reference>
<name>A0A927H602_9BACL</name>
<evidence type="ECO:0000256" key="1">
    <source>
        <dbReference type="ARBA" id="ARBA00023002"/>
    </source>
</evidence>
<dbReference type="EMBL" id="JACXIY010000017">
    <property type="protein sequence ID" value="MBD2870016.1"/>
    <property type="molecule type" value="Genomic_DNA"/>
</dbReference>
<organism evidence="3 4">
    <name type="scientific">Paenibacillus arenilitoris</name>
    <dbReference type="NCBI Taxonomy" id="2772299"/>
    <lineage>
        <taxon>Bacteria</taxon>
        <taxon>Bacillati</taxon>
        <taxon>Bacillota</taxon>
        <taxon>Bacilli</taxon>
        <taxon>Bacillales</taxon>
        <taxon>Paenibacillaceae</taxon>
        <taxon>Paenibacillus</taxon>
    </lineage>
</organism>
<evidence type="ECO:0000313" key="4">
    <source>
        <dbReference type="Proteomes" id="UP000632125"/>
    </source>
</evidence>
<dbReference type="InterPro" id="IPR036291">
    <property type="entry name" value="NAD(P)-bd_dom_sf"/>
</dbReference>
<gene>
    <name evidence="3" type="ORF">IDH41_15610</name>
</gene>
<dbReference type="AlphaFoldDB" id="A0A927H602"/>
<evidence type="ECO:0000313" key="3">
    <source>
        <dbReference type="EMBL" id="MBD2870016.1"/>
    </source>
</evidence>
<dbReference type="CDD" id="cd05288">
    <property type="entry name" value="PGDH"/>
    <property type="match status" value="1"/>
</dbReference>
<accession>A0A927H602</accession>
<dbReference type="GO" id="GO:0016628">
    <property type="term" value="F:oxidoreductase activity, acting on the CH-CH group of donors, NAD or NADP as acceptor"/>
    <property type="evidence" value="ECO:0007669"/>
    <property type="project" value="InterPro"/>
</dbReference>
<dbReference type="Proteomes" id="UP000632125">
    <property type="component" value="Unassembled WGS sequence"/>
</dbReference>
<dbReference type="InterPro" id="IPR041694">
    <property type="entry name" value="ADH_N_2"/>
</dbReference>
<dbReference type="InterPro" id="IPR013149">
    <property type="entry name" value="ADH-like_C"/>
</dbReference>
<dbReference type="InterPro" id="IPR020843">
    <property type="entry name" value="ER"/>
</dbReference>
<dbReference type="PANTHER" id="PTHR43205">
    <property type="entry name" value="PROSTAGLANDIN REDUCTASE"/>
    <property type="match status" value="1"/>
</dbReference>
<dbReference type="SUPFAM" id="SSF50129">
    <property type="entry name" value="GroES-like"/>
    <property type="match status" value="1"/>
</dbReference>
<dbReference type="Pfam" id="PF00107">
    <property type="entry name" value="ADH_zinc_N"/>
    <property type="match status" value="1"/>
</dbReference>
<dbReference type="InterPro" id="IPR045010">
    <property type="entry name" value="MDR_fam"/>
</dbReference>
<evidence type="ECO:0000259" key="2">
    <source>
        <dbReference type="SMART" id="SM00829"/>
    </source>
</evidence>
<keyword evidence="1" id="KW-0560">Oxidoreductase</keyword>
<protein>
    <submittedName>
        <fullName evidence="3">NADP-dependent oxidoreductase</fullName>
    </submittedName>
</protein>
<dbReference type="FunFam" id="3.40.50.720:FF:000121">
    <property type="entry name" value="Prostaglandin reductase 2"/>
    <property type="match status" value="1"/>
</dbReference>
<dbReference type="SMART" id="SM00829">
    <property type="entry name" value="PKS_ER"/>
    <property type="match status" value="1"/>
</dbReference>
<proteinExistence type="predicted"/>
<dbReference type="InterPro" id="IPR011032">
    <property type="entry name" value="GroES-like_sf"/>
</dbReference>
<dbReference type="Gene3D" id="3.90.180.10">
    <property type="entry name" value="Medium-chain alcohol dehydrogenases, catalytic domain"/>
    <property type="match status" value="1"/>
</dbReference>
<dbReference type="PANTHER" id="PTHR43205:SF7">
    <property type="entry name" value="PROSTAGLANDIN REDUCTASE 1"/>
    <property type="match status" value="1"/>
</dbReference>
<dbReference type="Gene3D" id="3.40.50.720">
    <property type="entry name" value="NAD(P)-binding Rossmann-like Domain"/>
    <property type="match status" value="1"/>
</dbReference>